<organism evidence="2 3">
    <name type="scientific">Marinomonas ushuaiensis DSM 15871</name>
    <dbReference type="NCBI Taxonomy" id="1122207"/>
    <lineage>
        <taxon>Bacteria</taxon>
        <taxon>Pseudomonadati</taxon>
        <taxon>Pseudomonadota</taxon>
        <taxon>Gammaproteobacteria</taxon>
        <taxon>Oceanospirillales</taxon>
        <taxon>Oceanospirillaceae</taxon>
        <taxon>Marinomonas</taxon>
    </lineage>
</organism>
<evidence type="ECO:0000313" key="2">
    <source>
        <dbReference type="EMBL" id="ETX11404.1"/>
    </source>
</evidence>
<dbReference type="EMBL" id="JAMB01000004">
    <property type="protein sequence ID" value="ETX11404.1"/>
    <property type="molecule type" value="Genomic_DNA"/>
</dbReference>
<comment type="caution">
    <text evidence="2">The sequence shown here is derived from an EMBL/GenBank/DDBJ whole genome shotgun (WGS) entry which is preliminary data.</text>
</comment>
<feature type="chain" id="PRO_5004979400" description="Lipoprotein" evidence="1">
    <location>
        <begin position="18"/>
        <end position="251"/>
    </location>
</feature>
<name>X7E5U6_9GAMM</name>
<proteinExistence type="predicted"/>
<keyword evidence="3" id="KW-1185">Reference proteome</keyword>
<accession>X7E5U6</accession>
<gene>
    <name evidence="2" type="ORF">MUS1_10985</name>
</gene>
<evidence type="ECO:0000313" key="3">
    <source>
        <dbReference type="Proteomes" id="UP000054058"/>
    </source>
</evidence>
<dbReference type="RefSeq" id="WP_036160335.1">
    <property type="nucleotide sequence ID" value="NZ_JAMB01000004.1"/>
</dbReference>
<dbReference type="AlphaFoldDB" id="X7E5U6"/>
<protein>
    <recommendedName>
        <fullName evidence="4">Lipoprotein</fullName>
    </recommendedName>
</protein>
<evidence type="ECO:0008006" key="4">
    <source>
        <dbReference type="Google" id="ProtNLM"/>
    </source>
</evidence>
<dbReference type="PATRIC" id="fig|1122207.3.peg.1327"/>
<dbReference type="OrthoDB" id="6100298at2"/>
<dbReference type="Proteomes" id="UP000054058">
    <property type="component" value="Unassembled WGS sequence"/>
</dbReference>
<evidence type="ECO:0000256" key="1">
    <source>
        <dbReference type="SAM" id="SignalP"/>
    </source>
</evidence>
<keyword evidence="1" id="KW-0732">Signal</keyword>
<sequence length="251" mass="28128">MFILRTGLLLATLLLSACSMPILESFNLDKTEEPAIKNTQTAEITDVSEQTISEEVVAEKAISESDKLNKERLEQLETQKKLAEANYAELKKRVGKTDELPATNIESANIDSLVQRLRSYTSKTNTDIALLNARVNERQKLATKGNLIRIFLSEATITHQDSLFKAQPLVGQWVRGETRVIRLKENILFENPKSEDLQVTFAENYQLIVNDKVVGTINPNKEKNDASFTVSTQDSLGSIVGKLDYRVVNSE</sequence>
<feature type="signal peptide" evidence="1">
    <location>
        <begin position="1"/>
        <end position="17"/>
    </location>
</feature>
<dbReference type="PROSITE" id="PS51257">
    <property type="entry name" value="PROKAR_LIPOPROTEIN"/>
    <property type="match status" value="1"/>
</dbReference>
<reference evidence="2 3" key="1">
    <citation type="submission" date="2014-01" db="EMBL/GenBank/DDBJ databases">
        <title>Marinomonas ushuaiensis DSM 15871 Genome Sequencing.</title>
        <authorList>
            <person name="Lai Q."/>
            <person name="Shao Z.S."/>
        </authorList>
    </citation>
    <scope>NUCLEOTIDE SEQUENCE [LARGE SCALE GENOMIC DNA]</scope>
    <source>
        <strain evidence="2 3">DSM 15871</strain>
    </source>
</reference>